<evidence type="ECO:0000256" key="3">
    <source>
        <dbReference type="ARBA" id="ARBA00022553"/>
    </source>
</evidence>
<dbReference type="PROSITE" id="PS00455">
    <property type="entry name" value="AMP_BINDING"/>
    <property type="match status" value="1"/>
</dbReference>
<sequence length="1028" mass="109586">MTYPDQPLYTGQWWALLDGALDAPAFCAAWAGVVARHGALRSGFHWELKADPVQVVLDAPAFQLERRDWSGQSDWRQALDALLADDRAHPFDVKRAPLMRVRLLTLANDRHLLVWTRHHLVVDGWSLGEILAEVLALYRGRAVPPALQFRRYVEWDERRDRAAARGHWSHVLDGFVPHEVIRDPAGSGPRIGEVAIDLPADAAARIDQLTRTERLTLSTLVEGAWALVLARASGADDVLFGCVETVRPPELLGDRSAHLVGPQIGILPNRVLRDATPLRPWLARLQAARVAGREAGPVGLDTVRDLIGLPREAVPLRSLVAVQTYPLSLASAFRDAGLTLATSGDVTLPDMPLNLMVEIGDTFQLRLMFDQRHVTSEEAEQYLDMLATALRHLPESLDRPADALDVLPASRLRRIEAQLQGRPLPAPEGTVVELILARMYERPEAPAVIAGGDVWSYADLCARAAGVAARLAAAGVARGARVALLLDHGPQAIAAILGIHFAGAAYVPIDPDAPAERRALILDTADVAAIVTNHAAADACPGRAVVAMEDAPTAPDLLKSVRPPAPEDEAYVVFTSGSTGRPKGVCVGHDNLRYHVAASAAENADLPIGRFLLTFPLFFDGAVTGVFCTLADGGALVMPTRAETRDADALVTLIRTSAASHVCMMPSLWGLLLDAAGPQGLAGVRMAKVAAEPCPPALVAAHAARAPHAVLCNEYGPTEATVWVSVERCRPETTGATVAIGHPIPGTRLFVLDPDGRPCPSGTVGELMVTGPPVARAYVGAAPGVALRGPPNPYTNDPAFAPTYRTGDRVALGFDGRLVFHGRRDRQVKLNGYRVEPGEIEAALLEQAGIAEAAVVVEETEGRPARLVAHIGAHPTAPDDEALRLRLAARLPAYMMPQAFVRHGRLPRTANGKVDAAALPLAPACAVAAAPPEGALETALAAIWGELLGVARVGRHDDFFALGGSSLIAMQMIARVRRDLARPATLADLFEAPQIARLAARLDARSAAAPEAGTGLAARQRTRVELPS</sequence>
<dbReference type="InterPro" id="IPR042099">
    <property type="entry name" value="ANL_N_sf"/>
</dbReference>
<dbReference type="InterPro" id="IPR009081">
    <property type="entry name" value="PP-bd_ACP"/>
</dbReference>
<evidence type="ECO:0000313" key="6">
    <source>
        <dbReference type="Proteomes" id="UP001241747"/>
    </source>
</evidence>
<comment type="caution">
    <text evidence="5">The sequence shown here is derived from an EMBL/GenBank/DDBJ whole genome shotgun (WGS) entry which is preliminary data.</text>
</comment>
<dbReference type="SUPFAM" id="SSF52777">
    <property type="entry name" value="CoA-dependent acyltransferases"/>
    <property type="match status" value="2"/>
</dbReference>
<dbReference type="PANTHER" id="PTHR45527">
    <property type="entry name" value="NONRIBOSOMAL PEPTIDE SYNTHETASE"/>
    <property type="match status" value="1"/>
</dbReference>
<dbReference type="PANTHER" id="PTHR45527:SF1">
    <property type="entry name" value="FATTY ACID SYNTHASE"/>
    <property type="match status" value="1"/>
</dbReference>
<gene>
    <name evidence="5" type="ORF">QOZ94_001898</name>
</gene>
<dbReference type="Gene3D" id="3.40.50.1820">
    <property type="entry name" value="alpha/beta hydrolase"/>
    <property type="match status" value="1"/>
</dbReference>
<dbReference type="InterPro" id="IPR023213">
    <property type="entry name" value="CAT-like_dom_sf"/>
</dbReference>
<dbReference type="InterPro" id="IPR029058">
    <property type="entry name" value="AB_hydrolase_fold"/>
</dbReference>
<dbReference type="InterPro" id="IPR001242">
    <property type="entry name" value="Condensation_dom"/>
</dbReference>
<dbReference type="Gene3D" id="3.30.300.30">
    <property type="match status" value="1"/>
</dbReference>
<dbReference type="InterPro" id="IPR020806">
    <property type="entry name" value="PKS_PP-bd"/>
</dbReference>
<dbReference type="InterPro" id="IPR020845">
    <property type="entry name" value="AMP-binding_CS"/>
</dbReference>
<dbReference type="Gene3D" id="3.30.559.30">
    <property type="entry name" value="Nonribosomal peptide synthetase, condensation domain"/>
    <property type="match status" value="1"/>
</dbReference>
<dbReference type="CDD" id="cd05930">
    <property type="entry name" value="A_NRPS"/>
    <property type="match status" value="1"/>
</dbReference>
<dbReference type="Pfam" id="PF00668">
    <property type="entry name" value="Condensation"/>
    <property type="match status" value="1"/>
</dbReference>
<protein>
    <submittedName>
        <fullName evidence="5">Amino acid adenylation domain-containing protein</fullName>
    </submittedName>
</protein>
<evidence type="ECO:0000313" key="5">
    <source>
        <dbReference type="EMBL" id="MDQ0505116.1"/>
    </source>
</evidence>
<dbReference type="PROSITE" id="PS00012">
    <property type="entry name" value="PHOSPHOPANTETHEINE"/>
    <property type="match status" value="1"/>
</dbReference>
<dbReference type="Proteomes" id="UP001241747">
    <property type="component" value="Unassembled WGS sequence"/>
</dbReference>
<proteinExistence type="predicted"/>
<keyword evidence="3" id="KW-0597">Phosphoprotein</keyword>
<dbReference type="InterPro" id="IPR036736">
    <property type="entry name" value="ACP-like_sf"/>
</dbReference>
<organism evidence="5 6">
    <name type="scientific">Xanthobacter agilis</name>
    <dbReference type="NCBI Taxonomy" id="47492"/>
    <lineage>
        <taxon>Bacteria</taxon>
        <taxon>Pseudomonadati</taxon>
        <taxon>Pseudomonadota</taxon>
        <taxon>Alphaproteobacteria</taxon>
        <taxon>Hyphomicrobiales</taxon>
        <taxon>Xanthobacteraceae</taxon>
        <taxon>Xanthobacter</taxon>
    </lineage>
</organism>
<comment type="cofactor">
    <cofactor evidence="1">
        <name>pantetheine 4'-phosphate</name>
        <dbReference type="ChEBI" id="CHEBI:47942"/>
    </cofactor>
</comment>
<dbReference type="Gene3D" id="3.40.50.12780">
    <property type="entry name" value="N-terminal domain of ligase-like"/>
    <property type="match status" value="1"/>
</dbReference>
<evidence type="ECO:0000256" key="2">
    <source>
        <dbReference type="ARBA" id="ARBA00022450"/>
    </source>
</evidence>
<accession>A0ABU0LDA2</accession>
<reference evidence="5 6" key="1">
    <citation type="submission" date="2023-07" db="EMBL/GenBank/DDBJ databases">
        <title>Genomic Encyclopedia of Type Strains, Phase IV (KMG-IV): sequencing the most valuable type-strain genomes for metagenomic binning, comparative biology and taxonomic classification.</title>
        <authorList>
            <person name="Goeker M."/>
        </authorList>
    </citation>
    <scope>NUCLEOTIDE SEQUENCE [LARGE SCALE GENOMIC DNA]</scope>
    <source>
        <strain evidence="5 6">DSM 3770</strain>
    </source>
</reference>
<dbReference type="SMART" id="SM00823">
    <property type="entry name" value="PKS_PP"/>
    <property type="match status" value="1"/>
</dbReference>
<dbReference type="PROSITE" id="PS50075">
    <property type="entry name" value="CARRIER"/>
    <property type="match status" value="1"/>
</dbReference>
<keyword evidence="6" id="KW-1185">Reference proteome</keyword>
<dbReference type="SUPFAM" id="SSF47336">
    <property type="entry name" value="ACP-like"/>
    <property type="match status" value="1"/>
</dbReference>
<dbReference type="SUPFAM" id="SSF56801">
    <property type="entry name" value="Acetyl-CoA synthetase-like"/>
    <property type="match status" value="1"/>
</dbReference>
<feature type="domain" description="Carrier" evidence="4">
    <location>
        <begin position="931"/>
        <end position="1006"/>
    </location>
</feature>
<dbReference type="InterPro" id="IPR006162">
    <property type="entry name" value="Ppantetheine_attach_site"/>
</dbReference>
<dbReference type="InterPro" id="IPR010071">
    <property type="entry name" value="AA_adenyl_dom"/>
</dbReference>
<dbReference type="InterPro" id="IPR000873">
    <property type="entry name" value="AMP-dep_synth/lig_dom"/>
</dbReference>
<dbReference type="InterPro" id="IPR045851">
    <property type="entry name" value="AMP-bd_C_sf"/>
</dbReference>
<dbReference type="InterPro" id="IPR025110">
    <property type="entry name" value="AMP-bd_C"/>
</dbReference>
<dbReference type="EMBL" id="JAUSVY010000003">
    <property type="protein sequence ID" value="MDQ0505116.1"/>
    <property type="molecule type" value="Genomic_DNA"/>
</dbReference>
<evidence type="ECO:0000259" key="4">
    <source>
        <dbReference type="PROSITE" id="PS50075"/>
    </source>
</evidence>
<dbReference type="Pfam" id="PF13193">
    <property type="entry name" value="AMP-binding_C"/>
    <property type="match status" value="1"/>
</dbReference>
<name>A0ABU0LDA2_XANAG</name>
<dbReference type="Gene3D" id="3.30.559.10">
    <property type="entry name" value="Chloramphenicol acetyltransferase-like domain"/>
    <property type="match status" value="1"/>
</dbReference>
<dbReference type="Pfam" id="PF00501">
    <property type="entry name" value="AMP-binding"/>
    <property type="match status" value="1"/>
</dbReference>
<evidence type="ECO:0000256" key="1">
    <source>
        <dbReference type="ARBA" id="ARBA00001957"/>
    </source>
</evidence>
<keyword evidence="2" id="KW-0596">Phosphopantetheine</keyword>
<dbReference type="NCBIfam" id="TIGR01733">
    <property type="entry name" value="AA-adenyl-dom"/>
    <property type="match status" value="1"/>
</dbReference>
<dbReference type="Pfam" id="PF00550">
    <property type="entry name" value="PP-binding"/>
    <property type="match status" value="1"/>
</dbReference>